<proteinExistence type="predicted"/>
<accession>A0A0V0TJX7</accession>
<name>A0A0V0TJX7_9BILA</name>
<dbReference type="EMBL" id="JYDJ01000236">
    <property type="protein sequence ID" value="KRX39323.1"/>
    <property type="molecule type" value="Genomic_DNA"/>
</dbReference>
<protein>
    <submittedName>
        <fullName evidence="2">Uncharacterized protein</fullName>
    </submittedName>
</protein>
<gene>
    <name evidence="2" type="ORF">T05_7265</name>
</gene>
<organism evidence="2 3">
    <name type="scientific">Trichinella murrelli</name>
    <dbReference type="NCBI Taxonomy" id="144512"/>
    <lineage>
        <taxon>Eukaryota</taxon>
        <taxon>Metazoa</taxon>
        <taxon>Ecdysozoa</taxon>
        <taxon>Nematoda</taxon>
        <taxon>Enoplea</taxon>
        <taxon>Dorylaimia</taxon>
        <taxon>Trichinellida</taxon>
        <taxon>Trichinellidae</taxon>
        <taxon>Trichinella</taxon>
    </lineage>
</organism>
<feature type="region of interest" description="Disordered" evidence="1">
    <location>
        <begin position="94"/>
        <end position="142"/>
    </location>
</feature>
<comment type="caution">
    <text evidence="2">The sequence shown here is derived from an EMBL/GenBank/DDBJ whole genome shotgun (WGS) entry which is preliminary data.</text>
</comment>
<reference evidence="2 3" key="1">
    <citation type="submission" date="2015-01" db="EMBL/GenBank/DDBJ databases">
        <title>Evolution of Trichinella species and genotypes.</title>
        <authorList>
            <person name="Korhonen P.K."/>
            <person name="Edoardo P."/>
            <person name="Giuseppe L.R."/>
            <person name="Gasser R.B."/>
        </authorList>
    </citation>
    <scope>NUCLEOTIDE SEQUENCE [LARGE SCALE GENOMIC DNA]</scope>
    <source>
        <strain evidence="2">ISS417</strain>
    </source>
</reference>
<feature type="compositionally biased region" description="Basic and acidic residues" evidence="1">
    <location>
        <begin position="119"/>
        <end position="128"/>
    </location>
</feature>
<keyword evidence="3" id="KW-1185">Reference proteome</keyword>
<dbReference type="AlphaFoldDB" id="A0A0V0TJX7"/>
<dbReference type="Proteomes" id="UP000055048">
    <property type="component" value="Unassembled WGS sequence"/>
</dbReference>
<feature type="region of interest" description="Disordered" evidence="1">
    <location>
        <begin position="35"/>
        <end position="59"/>
    </location>
</feature>
<sequence length="142" mass="15993">MVAQKNDWKEQGEPRAVRLAGLISPLTTTAPDRLSAHSKQDALHQYDGQAQHVEEPPSKSKIILHGCRLESTQPSSGDLKVEPLHMLNWISYRSKQHRRQSTNRRPPASCATSPALRNRTAEQSEARRRQALRNARRGNLSS</sequence>
<evidence type="ECO:0000256" key="1">
    <source>
        <dbReference type="SAM" id="MobiDB-lite"/>
    </source>
</evidence>
<evidence type="ECO:0000313" key="3">
    <source>
        <dbReference type="Proteomes" id="UP000055048"/>
    </source>
</evidence>
<feature type="compositionally biased region" description="Basic and acidic residues" evidence="1">
    <location>
        <begin position="35"/>
        <end position="44"/>
    </location>
</feature>
<evidence type="ECO:0000313" key="2">
    <source>
        <dbReference type="EMBL" id="KRX39323.1"/>
    </source>
</evidence>